<dbReference type="PANTHER" id="PTHR42715:SF10">
    <property type="entry name" value="BETA-GLUCOSIDASE"/>
    <property type="match status" value="1"/>
</dbReference>
<dbReference type="Pfam" id="PF00933">
    <property type="entry name" value="Glyco_hydro_3"/>
    <property type="match status" value="1"/>
</dbReference>
<dbReference type="PANTHER" id="PTHR42715">
    <property type="entry name" value="BETA-GLUCOSIDASE"/>
    <property type="match status" value="1"/>
</dbReference>
<reference evidence="7" key="1">
    <citation type="journal article" date="2019" name="Int. J. Syst. Evol. Microbiol.">
        <title>The Global Catalogue of Microorganisms (GCM) 10K type strain sequencing project: providing services to taxonomists for standard genome sequencing and annotation.</title>
        <authorList>
            <consortium name="The Broad Institute Genomics Platform"/>
            <consortium name="The Broad Institute Genome Sequencing Center for Infectious Disease"/>
            <person name="Wu L."/>
            <person name="Ma J."/>
        </authorList>
    </citation>
    <scope>NUCLEOTIDE SEQUENCE [LARGE SCALE GENOMIC DNA]</scope>
    <source>
        <strain evidence="7">CGMCC 1.7656</strain>
    </source>
</reference>
<dbReference type="Pfam" id="PF14310">
    <property type="entry name" value="Fn3-like"/>
    <property type="match status" value="1"/>
</dbReference>
<dbReference type="SUPFAM" id="SSF51445">
    <property type="entry name" value="(Trans)glycosidases"/>
    <property type="match status" value="1"/>
</dbReference>
<dbReference type="InterPro" id="IPR002772">
    <property type="entry name" value="Glyco_hydro_3_C"/>
</dbReference>
<name>A0ABQ2NJ16_9FLAO</name>
<protein>
    <submittedName>
        <fullName evidence="6">Glycosyl hydrolase</fullName>
    </submittedName>
</protein>
<keyword evidence="2 4" id="KW-0378">Hydrolase</keyword>
<dbReference type="GO" id="GO:0016787">
    <property type="term" value="F:hydrolase activity"/>
    <property type="evidence" value="ECO:0007669"/>
    <property type="project" value="UniProtKB-KW"/>
</dbReference>
<evidence type="ECO:0000256" key="2">
    <source>
        <dbReference type="ARBA" id="ARBA00022801"/>
    </source>
</evidence>
<evidence type="ECO:0000259" key="5">
    <source>
        <dbReference type="SMART" id="SM01217"/>
    </source>
</evidence>
<dbReference type="Gene3D" id="3.40.50.1700">
    <property type="entry name" value="Glycoside hydrolase family 3 C-terminal domain"/>
    <property type="match status" value="1"/>
</dbReference>
<dbReference type="PRINTS" id="PR00133">
    <property type="entry name" value="GLHYDRLASE3"/>
</dbReference>
<proteinExistence type="inferred from homology"/>
<dbReference type="SMART" id="SM01217">
    <property type="entry name" value="Fn3_like"/>
    <property type="match status" value="1"/>
</dbReference>
<dbReference type="Pfam" id="PF01915">
    <property type="entry name" value="Glyco_hydro_3_C"/>
    <property type="match status" value="1"/>
</dbReference>
<dbReference type="Gene3D" id="3.20.20.300">
    <property type="entry name" value="Glycoside hydrolase, family 3, N-terminal domain"/>
    <property type="match status" value="1"/>
</dbReference>
<gene>
    <name evidence="6" type="ORF">GCM10010992_06850</name>
</gene>
<dbReference type="EMBL" id="BMLV01000001">
    <property type="protein sequence ID" value="GGP02444.1"/>
    <property type="molecule type" value="Genomic_DNA"/>
</dbReference>
<dbReference type="InterPro" id="IPR036881">
    <property type="entry name" value="Glyco_hydro_3_C_sf"/>
</dbReference>
<dbReference type="InterPro" id="IPR036962">
    <property type="entry name" value="Glyco_hydro_3_N_sf"/>
</dbReference>
<keyword evidence="3" id="KW-0119">Carbohydrate metabolism</keyword>
<evidence type="ECO:0000313" key="7">
    <source>
        <dbReference type="Proteomes" id="UP000620064"/>
    </source>
</evidence>
<keyword evidence="4" id="KW-0326">Glycosidase</keyword>
<dbReference type="InterPro" id="IPR017853">
    <property type="entry name" value="GH"/>
</dbReference>
<dbReference type="InterPro" id="IPR026891">
    <property type="entry name" value="Fn3-like"/>
</dbReference>
<accession>A0ABQ2NJ16</accession>
<dbReference type="SUPFAM" id="SSF52279">
    <property type="entry name" value="Beta-D-glucan exohydrolase, C-terminal domain"/>
    <property type="match status" value="1"/>
</dbReference>
<evidence type="ECO:0000256" key="1">
    <source>
        <dbReference type="ARBA" id="ARBA00005336"/>
    </source>
</evidence>
<comment type="similarity">
    <text evidence="1 4">Belongs to the glycosyl hydrolase 3 family.</text>
</comment>
<dbReference type="InterPro" id="IPR001764">
    <property type="entry name" value="Glyco_hydro_3_N"/>
</dbReference>
<dbReference type="Gene3D" id="2.60.40.10">
    <property type="entry name" value="Immunoglobulins"/>
    <property type="match status" value="1"/>
</dbReference>
<sequence>MFAFSAMSNAQQAKPIYLDDSKPIEQRVEDALSKMTLDEKIAMIHAQSKFSSPGVPRLGIPEFWTTDGPHGVRPEVKWDEWDQAGWTNDSIIAYPALTALSATWNRNMSKIYGVSLGEEARYRRKDILLGPGVNIYRTPLNGRNFEYMGEDPFLTSQMVVPYIKGLQSNGVAACVKHYALNNQETYRHTSNVIIDDRTLYEIYLPPFKAAVQEGDSWSIMGAYDLYKGQYATHNQYLINDILKKEWGYKGVVISDWGATADTKQAIFNGLDLEFGTWTDGLAAGTKNAYDNYYLANPYKEMILSGKVGTAELDDKVRRLLRLAFHTTLNKNRPLGSVASAEHIEAARKIGEEGIVLLQNQNGTLPINLNKTKKIAVIGENAVKMMTVGGGSSSLKVKYETLPLDGIKKRFGKDAEIVFARGYVGDPGGEYNGVITGQNLKDNRSEKELIDEAVKVAKSADFVVFVGGLNKSEFQDSEGADRKSLSLPYNQDVLISSLAKANKNLAVVLVTGNAVSMPWVKEVPSILQTWYLGSEAGNALASILAGDANPSGKLPFSFPVKLEDNAAHAMGEYPGNKEEMAAGKGTDKNNVINIKYNEGIFVGYRWHDTKNIKPLFSFGHGLSYTTFEFGKVKADKTKISRNDKITFTVSVKNTGNREGAEVVQLYISDLKSSLPRPTKELKGFEKVYLKPGETKEVSITVDQSALSFFDPEKHDWVAEPGEFEALIGNSSSDIKSKIRFSLQ</sequence>
<keyword evidence="7" id="KW-1185">Reference proteome</keyword>
<evidence type="ECO:0000256" key="3">
    <source>
        <dbReference type="ARBA" id="ARBA00023277"/>
    </source>
</evidence>
<dbReference type="InterPro" id="IPR019800">
    <property type="entry name" value="Glyco_hydro_3_AS"/>
</dbReference>
<comment type="caution">
    <text evidence="6">The sequence shown here is derived from an EMBL/GenBank/DDBJ whole genome shotgun (WGS) entry which is preliminary data.</text>
</comment>
<feature type="domain" description="Fibronectin type III-like" evidence="5">
    <location>
        <begin position="660"/>
        <end position="730"/>
    </location>
</feature>
<evidence type="ECO:0000313" key="6">
    <source>
        <dbReference type="EMBL" id="GGP02444.1"/>
    </source>
</evidence>
<dbReference type="Proteomes" id="UP000620064">
    <property type="component" value="Unassembled WGS sequence"/>
</dbReference>
<dbReference type="InterPro" id="IPR050288">
    <property type="entry name" value="Cellulose_deg_GH3"/>
</dbReference>
<dbReference type="PROSITE" id="PS00775">
    <property type="entry name" value="GLYCOSYL_HYDROL_F3"/>
    <property type="match status" value="1"/>
</dbReference>
<evidence type="ECO:0000256" key="4">
    <source>
        <dbReference type="RuleBase" id="RU361161"/>
    </source>
</evidence>
<organism evidence="6 7">
    <name type="scientific">Cloacibacterium rupense</name>
    <dbReference type="NCBI Taxonomy" id="517423"/>
    <lineage>
        <taxon>Bacteria</taxon>
        <taxon>Pseudomonadati</taxon>
        <taxon>Bacteroidota</taxon>
        <taxon>Flavobacteriia</taxon>
        <taxon>Flavobacteriales</taxon>
        <taxon>Weeksellaceae</taxon>
    </lineage>
</organism>
<dbReference type="InterPro" id="IPR013783">
    <property type="entry name" value="Ig-like_fold"/>
</dbReference>